<evidence type="ECO:0000256" key="2">
    <source>
        <dbReference type="ARBA" id="ARBA00022771"/>
    </source>
</evidence>
<evidence type="ECO:0000313" key="6">
    <source>
        <dbReference type="EMBL" id="GFH52355.1"/>
    </source>
</evidence>
<dbReference type="GO" id="GO:0008270">
    <property type="term" value="F:zinc ion binding"/>
    <property type="evidence" value="ECO:0007669"/>
    <property type="project" value="UniProtKB-KW"/>
</dbReference>
<evidence type="ECO:0000259" key="5">
    <source>
        <dbReference type="PROSITE" id="PS50865"/>
    </source>
</evidence>
<evidence type="ECO:0000256" key="4">
    <source>
        <dbReference type="PROSITE-ProRule" id="PRU00134"/>
    </source>
</evidence>
<accession>A0AAD3H6M4</accession>
<organism evidence="6 7">
    <name type="scientific">Chaetoceros tenuissimus</name>
    <dbReference type="NCBI Taxonomy" id="426638"/>
    <lineage>
        <taxon>Eukaryota</taxon>
        <taxon>Sar</taxon>
        <taxon>Stramenopiles</taxon>
        <taxon>Ochrophyta</taxon>
        <taxon>Bacillariophyta</taxon>
        <taxon>Coscinodiscophyceae</taxon>
        <taxon>Chaetocerotophycidae</taxon>
        <taxon>Chaetocerotales</taxon>
        <taxon>Chaetocerotaceae</taxon>
        <taxon>Chaetoceros</taxon>
    </lineage>
</organism>
<proteinExistence type="predicted"/>
<keyword evidence="2 4" id="KW-0863">Zinc-finger</keyword>
<dbReference type="Proteomes" id="UP001054902">
    <property type="component" value="Unassembled WGS sequence"/>
</dbReference>
<dbReference type="PROSITE" id="PS50865">
    <property type="entry name" value="ZF_MYND_2"/>
    <property type="match status" value="1"/>
</dbReference>
<reference evidence="6 7" key="1">
    <citation type="journal article" date="2021" name="Sci. Rep.">
        <title>The genome of the diatom Chaetoceros tenuissimus carries an ancient integrated fragment of an extant virus.</title>
        <authorList>
            <person name="Hongo Y."/>
            <person name="Kimura K."/>
            <person name="Takaki Y."/>
            <person name="Yoshida Y."/>
            <person name="Baba S."/>
            <person name="Kobayashi G."/>
            <person name="Nagasaki K."/>
            <person name="Hano T."/>
            <person name="Tomaru Y."/>
        </authorList>
    </citation>
    <scope>NUCLEOTIDE SEQUENCE [LARGE SCALE GENOMIC DNA]</scope>
    <source>
        <strain evidence="6 7">NIES-3715</strain>
    </source>
</reference>
<dbReference type="Pfam" id="PF01753">
    <property type="entry name" value="zf-MYND"/>
    <property type="match status" value="2"/>
</dbReference>
<feature type="domain" description="MYND-type" evidence="5">
    <location>
        <begin position="90"/>
        <end position="132"/>
    </location>
</feature>
<dbReference type="SUPFAM" id="SSF144232">
    <property type="entry name" value="HIT/MYND zinc finger-like"/>
    <property type="match status" value="2"/>
</dbReference>
<dbReference type="AlphaFoldDB" id="A0AAD3H6M4"/>
<evidence type="ECO:0000256" key="3">
    <source>
        <dbReference type="ARBA" id="ARBA00022833"/>
    </source>
</evidence>
<gene>
    <name evidence="6" type="ORF">CTEN210_08831</name>
</gene>
<evidence type="ECO:0000313" key="7">
    <source>
        <dbReference type="Proteomes" id="UP001054902"/>
    </source>
</evidence>
<evidence type="ECO:0000256" key="1">
    <source>
        <dbReference type="ARBA" id="ARBA00022723"/>
    </source>
</evidence>
<keyword evidence="3" id="KW-0862">Zinc</keyword>
<keyword evidence="1" id="KW-0479">Metal-binding</keyword>
<sequence>MSSKTTEKPTGPCAACQKDGASRRCIPCRDVGIDIFFCNRDCQSKLWKQHKWVCGVNSSVDEIIEGFSTKNESKSTKKEIRYGVHNKRMCHNCFQSGEDVGHRMSICSKCNSVQYCSRECQVAHWPKHKEVCNHASQLQEQWDKTWTTTEHRYRHLFDQWLDKCSRVVALSIINCLGKKKVREHQPPRNIVHLNVEFSYNSNTFLLIEEPRLVPLTSFSLDEQHIHDEAYNRAKTMTKGKCDYVHFAFILCKELGEKYKRCAPLMITEELLRGYEATGMHALHISCSHIELKSPLFEGWGDIMMNNMQSQINHLKELPVYVGFVQNALKLFCGKARHGKHGIMINIKMGKEIGQIAEFLKYEDMPMSKIDKLFGKLQTFDSNRSETVSNLHATHLQAKNTTVLICFIDSEKSDGLFFDMVTCTWNKSENRPAETYKRNADYCFKQLQDSVRKIPLELLEKVSL</sequence>
<keyword evidence="7" id="KW-1185">Reference proteome</keyword>
<name>A0AAD3H6M4_9STRA</name>
<dbReference type="EMBL" id="BLLK01000045">
    <property type="protein sequence ID" value="GFH52355.1"/>
    <property type="molecule type" value="Genomic_DNA"/>
</dbReference>
<dbReference type="InterPro" id="IPR002893">
    <property type="entry name" value="Znf_MYND"/>
</dbReference>
<comment type="caution">
    <text evidence="6">The sequence shown here is derived from an EMBL/GenBank/DDBJ whole genome shotgun (WGS) entry which is preliminary data.</text>
</comment>
<protein>
    <recommendedName>
        <fullName evidence="5">MYND-type domain-containing protein</fullName>
    </recommendedName>
</protein>
<dbReference type="Gene3D" id="6.10.140.2220">
    <property type="match status" value="2"/>
</dbReference>